<comment type="caution">
    <text evidence="6">The sequence shown here is derived from an EMBL/GenBank/DDBJ whole genome shotgun (WGS) entry which is preliminary data.</text>
</comment>
<dbReference type="Pfam" id="PF03816">
    <property type="entry name" value="LytR_cpsA_psr"/>
    <property type="match status" value="1"/>
</dbReference>
<feature type="compositionally biased region" description="Basic and acidic residues" evidence="2">
    <location>
        <begin position="1"/>
        <end position="10"/>
    </location>
</feature>
<dbReference type="Gene3D" id="3.30.70.2390">
    <property type="match status" value="1"/>
</dbReference>
<dbReference type="EMBL" id="CAJA01000479">
    <property type="protein sequence ID" value="CCH75185.1"/>
    <property type="molecule type" value="Genomic_DNA"/>
</dbReference>
<evidence type="ECO:0000259" key="5">
    <source>
        <dbReference type="Pfam" id="PF13399"/>
    </source>
</evidence>
<evidence type="ECO:0000313" key="7">
    <source>
        <dbReference type="Proteomes" id="UP000035763"/>
    </source>
</evidence>
<feature type="region of interest" description="Disordered" evidence="2">
    <location>
        <begin position="466"/>
        <end position="502"/>
    </location>
</feature>
<gene>
    <name evidence="6" type="ORF">BN11_540002</name>
</gene>
<reference evidence="6 7" key="1">
    <citation type="journal article" date="2013" name="ISME J.">
        <title>A metabolic model for members of the genus Tetrasphaera involved in enhanced biological phosphorus removal.</title>
        <authorList>
            <person name="Kristiansen R."/>
            <person name="Nguyen H.T.T."/>
            <person name="Saunders A.M."/>
            <person name="Nielsen J.L."/>
            <person name="Wimmer R."/>
            <person name="Le V.Q."/>
            <person name="McIlroy S.J."/>
            <person name="Petrovski S."/>
            <person name="Seviour R.J."/>
            <person name="Calteau A."/>
            <person name="Nielsen K.L."/>
            <person name="Nielsen P.H."/>
        </authorList>
    </citation>
    <scope>NUCLEOTIDE SEQUENCE [LARGE SCALE GENOMIC DNA]</scope>
    <source>
        <strain evidence="6 7">Ben110</strain>
    </source>
</reference>
<comment type="similarity">
    <text evidence="1">Belongs to the LytR/CpsA/Psr (LCP) family.</text>
</comment>
<feature type="transmembrane region" description="Helical" evidence="3">
    <location>
        <begin position="30"/>
        <end position="51"/>
    </location>
</feature>
<evidence type="ECO:0000256" key="1">
    <source>
        <dbReference type="ARBA" id="ARBA00006068"/>
    </source>
</evidence>
<dbReference type="InterPro" id="IPR050922">
    <property type="entry name" value="LytR/CpsA/Psr_CW_biosynth"/>
</dbReference>
<dbReference type="PANTHER" id="PTHR33392">
    <property type="entry name" value="POLYISOPRENYL-TEICHOIC ACID--PEPTIDOGLYCAN TEICHOIC ACID TRANSFERASE TAGU"/>
    <property type="match status" value="1"/>
</dbReference>
<feature type="domain" description="Cell envelope-related transcriptional attenuator" evidence="4">
    <location>
        <begin position="111"/>
        <end position="266"/>
    </location>
</feature>
<evidence type="ECO:0000313" key="6">
    <source>
        <dbReference type="EMBL" id="CCH75185.1"/>
    </source>
</evidence>
<accession>W6K294</accession>
<dbReference type="NCBIfam" id="TIGR00350">
    <property type="entry name" value="lytR_cpsA_psr"/>
    <property type="match status" value="1"/>
</dbReference>
<dbReference type="Gene3D" id="3.40.630.190">
    <property type="entry name" value="LCP protein"/>
    <property type="match status" value="1"/>
</dbReference>
<keyword evidence="7" id="KW-1185">Reference proteome</keyword>
<feature type="region of interest" description="Disordered" evidence="2">
    <location>
        <begin position="346"/>
        <end position="367"/>
    </location>
</feature>
<dbReference type="InterPro" id="IPR004474">
    <property type="entry name" value="LytR_CpsA_psr"/>
</dbReference>
<organism evidence="6 7">
    <name type="scientific">Nostocoides australiense Ben110</name>
    <dbReference type="NCBI Taxonomy" id="1193182"/>
    <lineage>
        <taxon>Bacteria</taxon>
        <taxon>Bacillati</taxon>
        <taxon>Actinomycetota</taxon>
        <taxon>Actinomycetes</taxon>
        <taxon>Micrococcales</taxon>
        <taxon>Intrasporangiaceae</taxon>
        <taxon>Nostocoides</taxon>
    </lineage>
</organism>
<feature type="region of interest" description="Disordered" evidence="2">
    <location>
        <begin position="1"/>
        <end position="21"/>
    </location>
</feature>
<dbReference type="Proteomes" id="UP000035763">
    <property type="component" value="Unassembled WGS sequence"/>
</dbReference>
<feature type="compositionally biased region" description="Basic and acidic residues" evidence="2">
    <location>
        <begin position="491"/>
        <end position="502"/>
    </location>
</feature>
<dbReference type="RefSeq" id="WP_053084012.1">
    <property type="nucleotide sequence ID" value="NZ_HG764815.1"/>
</dbReference>
<proteinExistence type="inferred from homology"/>
<name>W6K294_9MICO</name>
<dbReference type="InterPro" id="IPR027381">
    <property type="entry name" value="LytR/CpsA/Psr_C"/>
</dbReference>
<dbReference type="PANTHER" id="PTHR33392:SF6">
    <property type="entry name" value="POLYISOPRENYL-TEICHOIC ACID--PEPTIDOGLYCAN TEICHOIC ACID TRANSFERASE TAGU"/>
    <property type="match status" value="1"/>
</dbReference>
<feature type="domain" description="LytR/CpsA/Psr regulator C-terminal" evidence="5">
    <location>
        <begin position="377"/>
        <end position="458"/>
    </location>
</feature>
<keyword evidence="3" id="KW-0812">Transmembrane</keyword>
<evidence type="ECO:0000256" key="2">
    <source>
        <dbReference type="SAM" id="MobiDB-lite"/>
    </source>
</evidence>
<dbReference type="OrthoDB" id="9782542at2"/>
<keyword evidence="3" id="KW-0472">Membrane</keyword>
<dbReference type="AlphaFoldDB" id="W6K294"/>
<evidence type="ECO:0000259" key="4">
    <source>
        <dbReference type="Pfam" id="PF03816"/>
    </source>
</evidence>
<evidence type="ECO:0000256" key="3">
    <source>
        <dbReference type="SAM" id="Phobius"/>
    </source>
</evidence>
<protein>
    <submittedName>
        <fullName evidence="6">Cell envelope-related transcriptional attenuator</fullName>
    </submittedName>
</protein>
<keyword evidence="3" id="KW-1133">Transmembrane helix</keyword>
<sequence length="502" mass="53738">MSGPSEDHEAGTPVTRYRSRHRRPRRWRRLVAVLLSAALVVFVAPTVLAYFKLNHNIKRIDISKALGSRPSTTSVSAGVDRPLNVMVMGSDTREGIGTTEYGKDTVEGGAHSDTNLLVHLSADRSRALIVSIPRDSMTKAPKDCNDPKSTVANGEVRQWNYNFNKGGPACTIRTLEGLTGVFVDHFIVVDFRGFQEMVDALGGVEVCTNVDIADSDAQFTLAAGRHRLTGKEALGYVRVRKTVNDGSDLNRIRRQQAFLSSVVQEATDTKLLLRPDKLFAFLDAATKSMTADADLGATTLAGIANSLRHIGVDEIEFVTVPTEVYPKDPNRVQWKDNASEIWEAIKADRPLPGSSDKPKPTATSTTKERLTVAPDKISVEISNDSGVGGLATQAGAALSVQGFTVAGYRNGAAGETEGVVIRHSKAQKAAARTVAAAFPGAKLKADENLGSVIVVHLGMGAANPVEVPNRKGKDPLPKMTVSAPPAVPDGLDTRKADQDICS</sequence>
<dbReference type="STRING" id="1193182.BN11_540002"/>
<dbReference type="Pfam" id="PF13399">
    <property type="entry name" value="LytR_C"/>
    <property type="match status" value="1"/>
</dbReference>